<dbReference type="EMBL" id="JMCC02000063">
    <property type="protein sequence ID" value="KIG14903.1"/>
    <property type="molecule type" value="Genomic_DNA"/>
</dbReference>
<proteinExistence type="predicted"/>
<name>A0A0C1ZV17_9BACT</name>
<dbReference type="Proteomes" id="UP000031599">
    <property type="component" value="Unassembled WGS sequence"/>
</dbReference>
<reference evidence="2 3" key="1">
    <citation type="submission" date="2014-12" db="EMBL/GenBank/DDBJ databases">
        <title>Genome assembly of Enhygromyxa salina DSM 15201.</title>
        <authorList>
            <person name="Sharma G."/>
            <person name="Subramanian S."/>
        </authorList>
    </citation>
    <scope>NUCLEOTIDE SEQUENCE [LARGE SCALE GENOMIC DNA]</scope>
    <source>
        <strain evidence="2 3">DSM 15201</strain>
    </source>
</reference>
<evidence type="ECO:0000313" key="3">
    <source>
        <dbReference type="Proteomes" id="UP000031599"/>
    </source>
</evidence>
<dbReference type="AlphaFoldDB" id="A0A0C1ZV17"/>
<evidence type="ECO:0000313" key="2">
    <source>
        <dbReference type="EMBL" id="KIG14903.1"/>
    </source>
</evidence>
<dbReference type="RefSeq" id="WP_052552683.1">
    <property type="nucleotide sequence ID" value="NZ_JMCC02000063.1"/>
</dbReference>
<evidence type="ECO:0000256" key="1">
    <source>
        <dbReference type="SAM" id="MobiDB-lite"/>
    </source>
</evidence>
<feature type="region of interest" description="Disordered" evidence="1">
    <location>
        <begin position="1"/>
        <end position="33"/>
    </location>
</feature>
<protein>
    <submittedName>
        <fullName evidence="2">Uncharacterized protein</fullName>
    </submittedName>
</protein>
<gene>
    <name evidence="2" type="ORF">DB30_06205</name>
</gene>
<comment type="caution">
    <text evidence="2">The sequence shown here is derived from an EMBL/GenBank/DDBJ whole genome shotgun (WGS) entry which is preliminary data.</text>
</comment>
<accession>A0A0C1ZV17</accession>
<sequence length="79" mass="8598">MADSLGPGGEWLSLVGSTEGPAREQGPPRRSARDLVEAVEPVLELIELRSSEFDGSVAKAWQLLARVREVPAQPSTRWT</sequence>
<organism evidence="2 3">
    <name type="scientific">Enhygromyxa salina</name>
    <dbReference type="NCBI Taxonomy" id="215803"/>
    <lineage>
        <taxon>Bacteria</taxon>
        <taxon>Pseudomonadati</taxon>
        <taxon>Myxococcota</taxon>
        <taxon>Polyangia</taxon>
        <taxon>Nannocystales</taxon>
        <taxon>Nannocystaceae</taxon>
        <taxon>Enhygromyxa</taxon>
    </lineage>
</organism>